<dbReference type="InParanoid" id="A0A1D2VMJ4"/>
<dbReference type="GO" id="GO:0005524">
    <property type="term" value="F:ATP binding"/>
    <property type="evidence" value="ECO:0007669"/>
    <property type="project" value="UniProtKB-KW"/>
</dbReference>
<proteinExistence type="predicted"/>
<dbReference type="OrthoDB" id="6513042at2759"/>
<keyword evidence="2 6" id="KW-0378">Hydrolase</keyword>
<dbReference type="InterPro" id="IPR047187">
    <property type="entry name" value="SF1_C_Upf1"/>
</dbReference>
<feature type="domain" description="DNA2/NAM7 helicase-like C-terminal" evidence="5">
    <location>
        <begin position="44"/>
        <end position="259"/>
    </location>
</feature>
<gene>
    <name evidence="6" type="ORF">ASCRUDRAFT_79471</name>
</gene>
<reference evidence="7" key="1">
    <citation type="submission" date="2016-05" db="EMBL/GenBank/DDBJ databases">
        <title>Comparative genomics of biotechnologically important yeasts.</title>
        <authorList>
            <consortium name="DOE Joint Genome Institute"/>
            <person name="Riley R."/>
            <person name="Haridas S."/>
            <person name="Wolfe K.H."/>
            <person name="Lopes M.R."/>
            <person name="Hittinger C.T."/>
            <person name="Goker M."/>
            <person name="Salamov A."/>
            <person name="Wisecaver J."/>
            <person name="Long T.M."/>
            <person name="Aerts A.L."/>
            <person name="Barry K."/>
            <person name="Choi C."/>
            <person name="Clum A."/>
            <person name="Coughlan A.Y."/>
            <person name="Deshpande S."/>
            <person name="Douglass A.P."/>
            <person name="Hanson S.J."/>
            <person name="Klenk H.-P."/>
            <person name="Labutti K."/>
            <person name="Lapidus A."/>
            <person name="Lindquist E."/>
            <person name="Lipzen A."/>
            <person name="Meier-Kolthoff J.P."/>
            <person name="Ohm R.A."/>
            <person name="Otillar R.P."/>
            <person name="Pangilinan J."/>
            <person name="Peng Y."/>
            <person name="Rokas A."/>
            <person name="Rosa C.A."/>
            <person name="Scheuner C."/>
            <person name="Sibirny A.A."/>
            <person name="Slot J.C."/>
            <person name="Stielow J.B."/>
            <person name="Sun H."/>
            <person name="Kurtzman C.P."/>
            <person name="Blackwell M."/>
            <person name="Grigoriev I.V."/>
            <person name="Jeffries T.W."/>
        </authorList>
    </citation>
    <scope>NUCLEOTIDE SEQUENCE [LARGE SCALE GENOMIC DNA]</scope>
    <source>
        <strain evidence="7">DSM 1968</strain>
    </source>
</reference>
<dbReference type="GO" id="GO:0016787">
    <property type="term" value="F:hydrolase activity"/>
    <property type="evidence" value="ECO:0007669"/>
    <property type="project" value="UniProtKB-KW"/>
</dbReference>
<dbReference type="RefSeq" id="XP_020049140.1">
    <property type="nucleotide sequence ID" value="XM_020194381.1"/>
</dbReference>
<dbReference type="PANTHER" id="PTHR43788:SF8">
    <property type="entry name" value="DNA-BINDING PROTEIN SMUBP-2"/>
    <property type="match status" value="1"/>
</dbReference>
<dbReference type="InterPro" id="IPR050534">
    <property type="entry name" value="Coronavir_polyprotein_1ab"/>
</dbReference>
<keyword evidence="4" id="KW-0067">ATP-binding</keyword>
<evidence type="ECO:0000256" key="1">
    <source>
        <dbReference type="ARBA" id="ARBA00022741"/>
    </source>
</evidence>
<dbReference type="SUPFAM" id="SSF52540">
    <property type="entry name" value="P-loop containing nucleoside triphosphate hydrolases"/>
    <property type="match status" value="1"/>
</dbReference>
<evidence type="ECO:0000313" key="6">
    <source>
        <dbReference type="EMBL" id="ODV62833.1"/>
    </source>
</evidence>
<evidence type="ECO:0000256" key="3">
    <source>
        <dbReference type="ARBA" id="ARBA00022806"/>
    </source>
</evidence>
<name>A0A1D2VMJ4_9ASCO</name>
<dbReference type="STRING" id="1344418.A0A1D2VMJ4"/>
<dbReference type="InterPro" id="IPR041679">
    <property type="entry name" value="DNA2/NAM7-like_C"/>
</dbReference>
<dbReference type="Pfam" id="PF13087">
    <property type="entry name" value="AAA_12"/>
    <property type="match status" value="1"/>
</dbReference>
<keyword evidence="7" id="KW-1185">Reference proteome</keyword>
<dbReference type="Gene3D" id="3.40.50.300">
    <property type="entry name" value="P-loop containing nucleotide triphosphate hydrolases"/>
    <property type="match status" value="2"/>
</dbReference>
<accession>A0A1D2VMJ4</accession>
<keyword evidence="3" id="KW-0347">Helicase</keyword>
<dbReference type="GO" id="GO:0043139">
    <property type="term" value="F:5'-3' DNA helicase activity"/>
    <property type="evidence" value="ECO:0007669"/>
    <property type="project" value="TreeGrafter"/>
</dbReference>
<dbReference type="AlphaFoldDB" id="A0A1D2VMJ4"/>
<dbReference type="InterPro" id="IPR027417">
    <property type="entry name" value="P-loop_NTPase"/>
</dbReference>
<dbReference type="Proteomes" id="UP000095038">
    <property type="component" value="Unassembled WGS sequence"/>
</dbReference>
<sequence>MIMNESTQTNEVSTLIPLALPNLKKLVFAGDQKQLSSFTNNEALQESLFEKIVNKCENGKVLMLDKQYRMHPHITKFPRTKFYGELLKDGVSVEERGLDNIKKPFVFWDTKGLDNYEEKMANFNVYKNKKQHYSSENEGEGKLIIKILYELIFNKNISKDRIGVISPYSGQRQLLTDKIFKDKLINPNGEQVVINKDSDEMYEDQQASTLNIICEISIATSDAFQGKEKDFVLFSCVRNNPKGKNGFTQDERRINVALT</sequence>
<evidence type="ECO:0000259" key="5">
    <source>
        <dbReference type="Pfam" id="PF13087"/>
    </source>
</evidence>
<dbReference type="EMBL" id="KV454476">
    <property type="protein sequence ID" value="ODV62833.1"/>
    <property type="molecule type" value="Genomic_DNA"/>
</dbReference>
<evidence type="ECO:0000313" key="7">
    <source>
        <dbReference type="Proteomes" id="UP000095038"/>
    </source>
</evidence>
<dbReference type="PANTHER" id="PTHR43788">
    <property type="entry name" value="DNA2/NAM7 HELICASE FAMILY MEMBER"/>
    <property type="match status" value="1"/>
</dbReference>
<protein>
    <submittedName>
        <fullName evidence="6">p-loop containing nucleoside triphosphate hydrolase protein</fullName>
    </submittedName>
</protein>
<dbReference type="CDD" id="cd18808">
    <property type="entry name" value="SF1_C_Upf1"/>
    <property type="match status" value="1"/>
</dbReference>
<organism evidence="6 7">
    <name type="scientific">Ascoidea rubescens DSM 1968</name>
    <dbReference type="NCBI Taxonomy" id="1344418"/>
    <lineage>
        <taxon>Eukaryota</taxon>
        <taxon>Fungi</taxon>
        <taxon>Dikarya</taxon>
        <taxon>Ascomycota</taxon>
        <taxon>Saccharomycotina</taxon>
        <taxon>Saccharomycetes</taxon>
        <taxon>Ascoideaceae</taxon>
        <taxon>Ascoidea</taxon>
    </lineage>
</organism>
<evidence type="ECO:0000256" key="4">
    <source>
        <dbReference type="ARBA" id="ARBA00022840"/>
    </source>
</evidence>
<dbReference type="GeneID" id="30968017"/>
<keyword evidence="1" id="KW-0547">Nucleotide-binding</keyword>
<evidence type="ECO:0000256" key="2">
    <source>
        <dbReference type="ARBA" id="ARBA00022801"/>
    </source>
</evidence>